<keyword evidence="1" id="KW-0812">Transmembrane</keyword>
<sequence length="176" mass="19417">MSNDGIEIRLSRDPVQAMFFVGTVLGAILAVFFLPARSPSTVGTFPTWLSVVFYANIGIWAVVGLWGMLTKLPRQLNPSTYRFLTRQLWLERIGCYGVGWNCWSFAAAAIGVNGWHGFSSATWLFCVGLGLGIRIRYIHVDLAKLREFYRSLVNEYLQSVDDTGAEGDGSGEAAPS</sequence>
<accession>A0ABS8P5X7</accession>
<keyword evidence="3" id="KW-1185">Reference proteome</keyword>
<feature type="transmembrane region" description="Helical" evidence="1">
    <location>
        <begin position="118"/>
        <end position="137"/>
    </location>
</feature>
<name>A0ABS8P5X7_9PSEU</name>
<dbReference type="Proteomes" id="UP001199469">
    <property type="component" value="Unassembled WGS sequence"/>
</dbReference>
<proteinExistence type="predicted"/>
<keyword evidence="1" id="KW-1133">Transmembrane helix</keyword>
<evidence type="ECO:0000256" key="1">
    <source>
        <dbReference type="SAM" id="Phobius"/>
    </source>
</evidence>
<organism evidence="2 3">
    <name type="scientific">Actinomycetospora endophytica</name>
    <dbReference type="NCBI Taxonomy" id="2291215"/>
    <lineage>
        <taxon>Bacteria</taxon>
        <taxon>Bacillati</taxon>
        <taxon>Actinomycetota</taxon>
        <taxon>Actinomycetes</taxon>
        <taxon>Pseudonocardiales</taxon>
        <taxon>Pseudonocardiaceae</taxon>
        <taxon>Actinomycetospora</taxon>
    </lineage>
</organism>
<dbReference type="EMBL" id="JAJNDB010000001">
    <property type="protein sequence ID" value="MCD2193534.1"/>
    <property type="molecule type" value="Genomic_DNA"/>
</dbReference>
<evidence type="ECO:0000313" key="3">
    <source>
        <dbReference type="Proteomes" id="UP001199469"/>
    </source>
</evidence>
<protein>
    <submittedName>
        <fullName evidence="2">Uncharacterized protein</fullName>
    </submittedName>
</protein>
<dbReference type="RefSeq" id="WP_230731777.1">
    <property type="nucleotide sequence ID" value="NZ_JAJNDB010000001.1"/>
</dbReference>
<feature type="transmembrane region" description="Helical" evidence="1">
    <location>
        <begin position="89"/>
        <end position="112"/>
    </location>
</feature>
<gene>
    <name evidence="2" type="ORF">LQ327_09075</name>
</gene>
<comment type="caution">
    <text evidence="2">The sequence shown here is derived from an EMBL/GenBank/DDBJ whole genome shotgun (WGS) entry which is preliminary data.</text>
</comment>
<feature type="transmembrane region" description="Helical" evidence="1">
    <location>
        <begin position="48"/>
        <end position="69"/>
    </location>
</feature>
<keyword evidence="1" id="KW-0472">Membrane</keyword>
<evidence type="ECO:0000313" key="2">
    <source>
        <dbReference type="EMBL" id="MCD2193534.1"/>
    </source>
</evidence>
<reference evidence="2 3" key="1">
    <citation type="submission" date="2021-11" db="EMBL/GenBank/DDBJ databases">
        <title>Draft genome sequence of Actinomycetospora sp. SF1 isolated from the rhizosphere soil.</title>
        <authorList>
            <person name="Duangmal K."/>
            <person name="Chantavorakit T."/>
        </authorList>
    </citation>
    <scope>NUCLEOTIDE SEQUENCE [LARGE SCALE GENOMIC DNA]</scope>
    <source>
        <strain evidence="2 3">TBRC 5722</strain>
    </source>
</reference>
<feature type="transmembrane region" description="Helical" evidence="1">
    <location>
        <begin position="17"/>
        <end position="36"/>
    </location>
</feature>